<evidence type="ECO:0000256" key="3">
    <source>
        <dbReference type="PROSITE-ProRule" id="PRU00339"/>
    </source>
</evidence>
<dbReference type="EMBL" id="CAXJRC010000001">
    <property type="protein sequence ID" value="CAL2104863.1"/>
    <property type="molecule type" value="Genomic_DNA"/>
</dbReference>
<keyword evidence="8" id="KW-1185">Reference proteome</keyword>
<keyword evidence="4" id="KW-0175">Coiled coil</keyword>
<dbReference type="InterPro" id="IPR016032">
    <property type="entry name" value="Sig_transdc_resp-reg_C-effctor"/>
</dbReference>
<feature type="transmembrane region" description="Helical" evidence="5">
    <location>
        <begin position="355"/>
        <end position="375"/>
    </location>
</feature>
<feature type="coiled-coil region" evidence="4">
    <location>
        <begin position="375"/>
        <end position="411"/>
    </location>
</feature>
<dbReference type="Proteomes" id="UP001497602">
    <property type="component" value="Unassembled WGS sequence"/>
</dbReference>
<dbReference type="Gene3D" id="1.25.40.10">
    <property type="entry name" value="Tetratricopeptide repeat domain"/>
    <property type="match status" value="2"/>
</dbReference>
<dbReference type="PANTHER" id="PTHR45641:SF19">
    <property type="entry name" value="NEPHROCYSTIN-3"/>
    <property type="match status" value="1"/>
</dbReference>
<dbReference type="RefSeq" id="WP_348736560.1">
    <property type="nucleotide sequence ID" value="NZ_CAXJRC010000001.1"/>
</dbReference>
<dbReference type="Gene3D" id="1.10.10.10">
    <property type="entry name" value="Winged helix-like DNA-binding domain superfamily/Winged helix DNA-binding domain"/>
    <property type="match status" value="1"/>
</dbReference>
<keyword evidence="5" id="KW-0812">Transmembrane</keyword>
<evidence type="ECO:0000256" key="5">
    <source>
        <dbReference type="SAM" id="Phobius"/>
    </source>
</evidence>
<gene>
    <name evidence="7" type="ORF">T190115A13A_100151</name>
</gene>
<sequence length="547" mass="64348">MKYNLTIIFALFFVFVKGQNQESILKELQNKVTTANKPKNKIEALLNLAEYQYDRNFSASDQLVEEALKLIATKKDSITLKQLAKAYVIKGVINRRKAEYPKAIDYYLKAKKIYQDFNDIERISDVLHNMGMVYRHRDNHTKAIKLYKQSIKIKKVIKDIHGMAAGYNMMGVSYRQSKNIDSAIVCYKKARELFTSIQSFDDVQRVNNNMVAVNLEQKKYNKALELALNNVKYAKKHQKKYSLCVAYRNLSNIYKKTKDFSKSLIYIDSSLQVASQEKFREYIAKAYLRKSFLNAKLGNYKDAYQDYRVFNRHSDSIFNIENIKKIQELELNYQFKQEKREVELLAKEEVFKKRMYLVLLIISLLSALGISYLLYRNYKNKARGLHEKLEKERLQKELLNQKIKTNEEETKKIIADNTMRLEFKHELLNRLKKEVVPNVSEDIKQKLMEITSGIQVQIKTEGKLSEVQNKITEVNKGFDTKLRELFPSLTKTEREICALLRLNLSIKEIMTVRNASLDAIKSARYRIRKKMKLETKQELEQFIQNLD</sequence>
<accession>A0ABM9PGY9</accession>
<feature type="repeat" description="TPR" evidence="3">
    <location>
        <begin position="124"/>
        <end position="157"/>
    </location>
</feature>
<evidence type="ECO:0000313" key="7">
    <source>
        <dbReference type="EMBL" id="CAL2104863.1"/>
    </source>
</evidence>
<keyword evidence="5" id="KW-1133">Transmembrane helix</keyword>
<dbReference type="InterPro" id="IPR000792">
    <property type="entry name" value="Tscrpt_reg_LuxR_C"/>
</dbReference>
<dbReference type="InterPro" id="IPR011990">
    <property type="entry name" value="TPR-like_helical_dom_sf"/>
</dbReference>
<dbReference type="SUPFAM" id="SSF46894">
    <property type="entry name" value="C-terminal effector domain of the bipartite response regulators"/>
    <property type="match status" value="1"/>
</dbReference>
<dbReference type="InterPro" id="IPR019734">
    <property type="entry name" value="TPR_rpt"/>
</dbReference>
<organism evidence="7 8">
    <name type="scientific">Tenacibaculum vairaonense</name>
    <dbReference type="NCBI Taxonomy" id="3137860"/>
    <lineage>
        <taxon>Bacteria</taxon>
        <taxon>Pseudomonadati</taxon>
        <taxon>Bacteroidota</taxon>
        <taxon>Flavobacteriia</taxon>
        <taxon>Flavobacteriales</taxon>
        <taxon>Flavobacteriaceae</taxon>
        <taxon>Tenacibaculum</taxon>
    </lineage>
</organism>
<dbReference type="SMART" id="SM00028">
    <property type="entry name" value="TPR"/>
    <property type="match status" value="4"/>
</dbReference>
<keyword evidence="1" id="KW-0677">Repeat</keyword>
<comment type="caution">
    <text evidence="7">The sequence shown here is derived from an EMBL/GenBank/DDBJ whole genome shotgun (WGS) entry which is preliminary data.</text>
</comment>
<name>A0ABM9PGY9_9FLAO</name>
<dbReference type="PROSITE" id="PS50005">
    <property type="entry name" value="TPR"/>
    <property type="match status" value="1"/>
</dbReference>
<keyword evidence="5" id="KW-0472">Membrane</keyword>
<dbReference type="SMART" id="SM00421">
    <property type="entry name" value="HTH_LUXR"/>
    <property type="match status" value="1"/>
</dbReference>
<evidence type="ECO:0000313" key="8">
    <source>
        <dbReference type="Proteomes" id="UP001497602"/>
    </source>
</evidence>
<evidence type="ECO:0000256" key="4">
    <source>
        <dbReference type="SAM" id="Coils"/>
    </source>
</evidence>
<protein>
    <submittedName>
        <fullName evidence="7">Tetratricopeptide repeat-containing protein</fullName>
    </submittedName>
</protein>
<evidence type="ECO:0000256" key="1">
    <source>
        <dbReference type="ARBA" id="ARBA00022737"/>
    </source>
</evidence>
<proteinExistence type="predicted"/>
<dbReference type="PANTHER" id="PTHR45641">
    <property type="entry name" value="TETRATRICOPEPTIDE REPEAT PROTEIN (AFU_ORTHOLOGUE AFUA_6G03870)"/>
    <property type="match status" value="1"/>
</dbReference>
<reference evidence="7 8" key="1">
    <citation type="submission" date="2024-05" db="EMBL/GenBank/DDBJ databases">
        <authorList>
            <person name="Duchaud E."/>
        </authorList>
    </citation>
    <scope>NUCLEOTIDE SEQUENCE [LARGE SCALE GENOMIC DNA]</scope>
    <source>
        <strain evidence="7">Ena-SAMPLE-TAB-13-05-2024-13:56:06:370-140305</strain>
    </source>
</reference>
<evidence type="ECO:0000256" key="2">
    <source>
        <dbReference type="ARBA" id="ARBA00022803"/>
    </source>
</evidence>
<dbReference type="InterPro" id="IPR036388">
    <property type="entry name" value="WH-like_DNA-bd_sf"/>
</dbReference>
<evidence type="ECO:0000259" key="6">
    <source>
        <dbReference type="SMART" id="SM00421"/>
    </source>
</evidence>
<dbReference type="SUPFAM" id="SSF48452">
    <property type="entry name" value="TPR-like"/>
    <property type="match status" value="2"/>
</dbReference>
<feature type="domain" description="HTH luxR-type" evidence="6">
    <location>
        <begin position="486"/>
        <end position="543"/>
    </location>
</feature>
<dbReference type="Pfam" id="PF13424">
    <property type="entry name" value="TPR_12"/>
    <property type="match status" value="1"/>
</dbReference>
<keyword evidence="2 3" id="KW-0802">TPR repeat</keyword>